<sequence>MESLANVKQGLATADNNRFLRYWWEVDFNNIGFSSINCEDSKNTNKKWFPYNKGGDYRKWWGNQEFVVNWENDGYEIRNIIGPNGRVRSRAQNTQFYFHKSLSWSKISSGKVAFRYYPNGFIFDVAGCSVFLDKKNINYIFGFLNSNICGDILDLISPTLNYEVGHVASLPIIFDESKQNEIENLVITNINIEKEDWDENETSWNFKSHPFVFFKGDSLSEKYNFWQKYKTNQFNYLKTNEEKLNKLFYDIYNVDGDHEIEDKYISLNKNDLKKDIESIISYSVGCMFGRYNLNQGGLCFAGGEFDLNKYHNFIPDDDNIIPVLDTAYFDDDIVGYFTKFIEKCFGKEKLEENLDFIAKVLSNSSKPSREVLRDYFLKNFFNSHKKIYKKHPIYWQFSSGKENGFNCLIYMHRYEPSLVAKIRTDYLHKTQKAIEQRIANTNTIINNSTSKQEVANITKEKVKLQKQLKETQEYDELLAHIANQNIEIDLDNGVKFNYELFQNIEIKKEGKKSKKLNLLKKI</sequence>
<dbReference type="GO" id="GO:0032259">
    <property type="term" value="P:methylation"/>
    <property type="evidence" value="ECO:0007669"/>
    <property type="project" value="UniProtKB-KW"/>
</dbReference>
<evidence type="ECO:0000313" key="2">
    <source>
        <dbReference type="EMBL" id="ABQ87951.1"/>
    </source>
</evidence>
<keyword evidence="2" id="KW-0808">Transferase</keyword>
<dbReference type="EMBL" id="CP000678">
    <property type="protein sequence ID" value="ABQ87951.1"/>
    <property type="molecule type" value="Genomic_DNA"/>
</dbReference>
<feature type="coiled-coil region" evidence="1">
    <location>
        <begin position="447"/>
        <end position="474"/>
    </location>
</feature>
<dbReference type="KEGG" id="msi:Msm_1746"/>
<dbReference type="NCBIfam" id="NF033452">
    <property type="entry name" value="BREX_1_MTaseX"/>
    <property type="match status" value="1"/>
</dbReference>
<evidence type="ECO:0000313" key="3">
    <source>
        <dbReference type="Proteomes" id="UP000001992"/>
    </source>
</evidence>
<dbReference type="RefSeq" id="WP_011954744.1">
    <property type="nucleotide sequence ID" value="NC_009515.1"/>
</dbReference>
<dbReference type="Proteomes" id="UP000001992">
    <property type="component" value="Chromosome"/>
</dbReference>
<dbReference type="EnsemblBacteria" id="ABQ87951">
    <property type="protein sequence ID" value="ABQ87951"/>
    <property type="gene ID" value="Msm_1746"/>
</dbReference>
<proteinExistence type="predicted"/>
<gene>
    <name evidence="2" type="ordered locus">Msm_1746</name>
</gene>
<reference evidence="2 3" key="1">
    <citation type="journal article" date="2007" name="Proc. Natl. Acad. Sci. U.S.A.">
        <title>Genomic and metabolic adaptations of Methanobrevibacter smithii to the human gut.</title>
        <authorList>
            <person name="Samuel B.S."/>
            <person name="Hansen E.E."/>
            <person name="Manchester J.K."/>
            <person name="Coutinho P.M."/>
            <person name="Henrissat B."/>
            <person name="Fulton R."/>
            <person name="Latreille P."/>
            <person name="Kim K."/>
            <person name="Wilson R.K."/>
            <person name="Gordon J.I."/>
        </authorList>
    </citation>
    <scope>NUCLEOTIDE SEQUENCE [LARGE SCALE GENOMIC DNA]</scope>
    <source>
        <strain evidence="3">ATCC 35061 / DSM 861 / OCM 144 / PS</strain>
    </source>
</reference>
<keyword evidence="2" id="KW-0489">Methyltransferase</keyword>
<keyword evidence="3" id="KW-1185">Reference proteome</keyword>
<dbReference type="eggNOG" id="arCOG02634">
    <property type="taxonomic scope" value="Archaea"/>
</dbReference>
<dbReference type="GO" id="GO:0008168">
    <property type="term" value="F:methyltransferase activity"/>
    <property type="evidence" value="ECO:0007669"/>
    <property type="project" value="UniProtKB-KW"/>
</dbReference>
<accession>A5UP23</accession>
<dbReference type="AlphaFoldDB" id="A5UP23"/>
<evidence type="ECO:0000256" key="1">
    <source>
        <dbReference type="SAM" id="Coils"/>
    </source>
</evidence>
<protein>
    <submittedName>
        <fullName evidence="2">Predicted type II restriction enzyme, methylase subunit</fullName>
    </submittedName>
</protein>
<name>A5UP23_METS3</name>
<dbReference type="InterPro" id="IPR047939">
    <property type="entry name" value="BREX_1_PglX"/>
</dbReference>
<organism evidence="2 3">
    <name type="scientific">Methanobrevibacter smithii (strain ATCC 35061 / DSM 861 / OCM 144 / PS)</name>
    <dbReference type="NCBI Taxonomy" id="420247"/>
    <lineage>
        <taxon>Archaea</taxon>
        <taxon>Methanobacteriati</taxon>
        <taxon>Methanobacteriota</taxon>
        <taxon>Methanomada group</taxon>
        <taxon>Methanobacteria</taxon>
        <taxon>Methanobacteriales</taxon>
        <taxon>Methanobacteriaceae</taxon>
        <taxon>Methanobrevibacter</taxon>
    </lineage>
</organism>
<dbReference type="STRING" id="420247.Msm_1746"/>
<dbReference type="HOGENOM" id="CLU_007510_3_0_2"/>
<dbReference type="GeneID" id="78818388"/>
<dbReference type="BioCyc" id="MSMI420247:GHWZ-1788-MONOMER"/>
<keyword evidence="1" id="KW-0175">Coiled coil</keyword>
<dbReference type="PATRIC" id="fig|420247.28.peg.1735"/>